<evidence type="ECO:0000256" key="9">
    <source>
        <dbReference type="SAM" id="MobiDB-lite"/>
    </source>
</evidence>
<evidence type="ECO:0000256" key="3">
    <source>
        <dbReference type="ARBA" id="ARBA00022448"/>
    </source>
</evidence>
<dbReference type="PROSITE" id="PS50850">
    <property type="entry name" value="MFS"/>
    <property type="match status" value="1"/>
</dbReference>
<feature type="transmembrane region" description="Helical" evidence="10">
    <location>
        <begin position="100"/>
        <end position="118"/>
    </location>
</feature>
<keyword evidence="5 10" id="KW-1133">Transmembrane helix</keyword>
<evidence type="ECO:0000256" key="10">
    <source>
        <dbReference type="SAM" id="Phobius"/>
    </source>
</evidence>
<reference evidence="12" key="2">
    <citation type="journal article" date="2023" name="IMA Fungus">
        <title>Comparative genomic study of the Penicillium genus elucidates a diverse pangenome and 15 lateral gene transfer events.</title>
        <authorList>
            <person name="Petersen C."/>
            <person name="Sorensen T."/>
            <person name="Nielsen M.R."/>
            <person name="Sondergaard T.E."/>
            <person name="Sorensen J.L."/>
            <person name="Fitzpatrick D.A."/>
            <person name="Frisvad J.C."/>
            <person name="Nielsen K.L."/>
        </authorList>
    </citation>
    <scope>NUCLEOTIDE SEQUENCE</scope>
    <source>
        <strain evidence="12">IBT 15544</strain>
    </source>
</reference>
<dbReference type="PRINTS" id="PR00171">
    <property type="entry name" value="SUGRTRNSPORT"/>
</dbReference>
<dbReference type="InterPro" id="IPR005829">
    <property type="entry name" value="Sugar_transporter_CS"/>
</dbReference>
<feature type="transmembrane region" description="Helical" evidence="10">
    <location>
        <begin position="408"/>
        <end position="425"/>
    </location>
</feature>
<dbReference type="FunFam" id="1.20.1250.20:FF:000115">
    <property type="entry name" value="High-affinity glucose transporter"/>
    <property type="match status" value="1"/>
</dbReference>
<feature type="transmembrane region" description="Helical" evidence="10">
    <location>
        <begin position="312"/>
        <end position="334"/>
    </location>
</feature>
<keyword evidence="4 10" id="KW-0812">Transmembrane</keyword>
<feature type="transmembrane region" description="Helical" evidence="10">
    <location>
        <begin position="190"/>
        <end position="211"/>
    </location>
</feature>
<feature type="transmembrane region" description="Helical" evidence="10">
    <location>
        <begin position="445"/>
        <end position="463"/>
    </location>
</feature>
<dbReference type="GO" id="GO:0010255">
    <property type="term" value="P:glucose mediated signaling pathway"/>
    <property type="evidence" value="ECO:0007669"/>
    <property type="project" value="UniProtKB-ARBA"/>
</dbReference>
<evidence type="ECO:0000256" key="5">
    <source>
        <dbReference type="ARBA" id="ARBA00022989"/>
    </source>
</evidence>
<feature type="compositionally biased region" description="Basic and acidic residues" evidence="9">
    <location>
        <begin position="519"/>
        <end position="539"/>
    </location>
</feature>
<evidence type="ECO:0000256" key="7">
    <source>
        <dbReference type="ARBA" id="ARBA00023180"/>
    </source>
</evidence>
<evidence type="ECO:0000256" key="4">
    <source>
        <dbReference type="ARBA" id="ARBA00022692"/>
    </source>
</evidence>
<keyword evidence="7" id="KW-0325">Glycoprotein</keyword>
<organism evidence="12 13">
    <name type="scientific">Penicillium cinerascens</name>
    <dbReference type="NCBI Taxonomy" id="70096"/>
    <lineage>
        <taxon>Eukaryota</taxon>
        <taxon>Fungi</taxon>
        <taxon>Dikarya</taxon>
        <taxon>Ascomycota</taxon>
        <taxon>Pezizomycotina</taxon>
        <taxon>Eurotiomycetes</taxon>
        <taxon>Eurotiomycetidae</taxon>
        <taxon>Eurotiales</taxon>
        <taxon>Aspergillaceae</taxon>
        <taxon>Penicillium</taxon>
    </lineage>
</organism>
<dbReference type="GeneID" id="83174518"/>
<dbReference type="RefSeq" id="XP_058312629.1">
    <property type="nucleotide sequence ID" value="XM_058447218.1"/>
</dbReference>
<evidence type="ECO:0000256" key="1">
    <source>
        <dbReference type="ARBA" id="ARBA00004141"/>
    </source>
</evidence>
<accession>A0A9W9NDU9</accession>
<dbReference type="InterPro" id="IPR005828">
    <property type="entry name" value="MFS_sugar_transport-like"/>
</dbReference>
<feature type="transmembrane region" description="Helical" evidence="10">
    <location>
        <begin position="73"/>
        <end position="93"/>
    </location>
</feature>
<dbReference type="Pfam" id="PF00083">
    <property type="entry name" value="Sugar_tr"/>
    <property type="match status" value="1"/>
</dbReference>
<keyword evidence="13" id="KW-1185">Reference proteome</keyword>
<dbReference type="PROSITE" id="PS00217">
    <property type="entry name" value="SUGAR_TRANSPORT_2"/>
    <property type="match status" value="1"/>
</dbReference>
<gene>
    <name evidence="12" type="ORF">N7498_000155</name>
</gene>
<proteinExistence type="inferred from homology"/>
<evidence type="ECO:0000256" key="8">
    <source>
        <dbReference type="RuleBase" id="RU003346"/>
    </source>
</evidence>
<dbReference type="EMBL" id="JAPQKR010000004">
    <property type="protein sequence ID" value="KAJ5218056.1"/>
    <property type="molecule type" value="Genomic_DNA"/>
</dbReference>
<dbReference type="PANTHER" id="PTHR48022">
    <property type="entry name" value="PLASTIDIC GLUCOSE TRANSPORTER 4"/>
    <property type="match status" value="1"/>
</dbReference>
<comment type="similarity">
    <text evidence="2 8">Belongs to the major facilitator superfamily. Sugar transporter (TC 2.A.1.1) family.</text>
</comment>
<dbReference type="GO" id="GO:0005536">
    <property type="term" value="F:D-glucose binding"/>
    <property type="evidence" value="ECO:0007669"/>
    <property type="project" value="UniProtKB-ARBA"/>
</dbReference>
<dbReference type="Proteomes" id="UP001150904">
    <property type="component" value="Unassembled WGS sequence"/>
</dbReference>
<comment type="caution">
    <text evidence="12">The sequence shown here is derived from an EMBL/GenBank/DDBJ whole genome shotgun (WGS) entry which is preliminary data.</text>
</comment>
<feature type="region of interest" description="Disordered" evidence="9">
    <location>
        <begin position="515"/>
        <end position="539"/>
    </location>
</feature>
<dbReference type="InterPro" id="IPR050360">
    <property type="entry name" value="MFS_Sugar_Transporters"/>
</dbReference>
<dbReference type="AlphaFoldDB" id="A0A9W9NDU9"/>
<evidence type="ECO:0000259" key="11">
    <source>
        <dbReference type="PROSITE" id="PS50850"/>
    </source>
</evidence>
<name>A0A9W9NDU9_9EURO</name>
<evidence type="ECO:0000313" key="12">
    <source>
        <dbReference type="EMBL" id="KAJ5218056.1"/>
    </source>
</evidence>
<dbReference type="GO" id="GO:0005351">
    <property type="term" value="F:carbohydrate:proton symporter activity"/>
    <property type="evidence" value="ECO:0007669"/>
    <property type="project" value="TreeGrafter"/>
</dbReference>
<sequence>MGFAIKKPDNAIGSAVPAIVIGLFVAFGGVLFGYDTGTISGILAMKYWRELFSTGYINPKDHFADVTSSQSSMIVSLLSAGTFFGALGAAPIADYFGRRIGMILDSFVFVFGVILQTASTSIPLFVAGRFFAGLGVGLLSATIPLYQSETAPKWIRGTIVGAYQLAITFGLLLAAIVNNSTKDRMDTGCYRIPVAIQFAWAIILVVGMIMLPETPRFLIKQDKHEQAAKSLARLRRIDLNDAAIVAELAEIQANHEFELRLGKATYLEIMKGSIGKRLATGCAVQALQQLTGVNFIFYYGTTFFQNSGIQNSFVITLITNIINVVSTFPGLYMVEKWGRRPLLLFGAVGMCVSQLIVAIVGTAASSAVANKVLIAFVCVYIFFFACSWGPVAWVVTGELFPLKARAKCLSITTATNWLLNWAIAYATPYMVNSGAGNANLQSKVFFIWGGFCAVCAVFVYTCIYETKGLSLEQVDELYAKVPVAWKSVGFVPSVHYTDVRDVAGDVKGGTLSQLEDEANDKRSGEHATHHESVETKMAV</sequence>
<feature type="transmembrane region" description="Helical" evidence="10">
    <location>
        <begin position="12"/>
        <end position="34"/>
    </location>
</feature>
<dbReference type="InterPro" id="IPR003663">
    <property type="entry name" value="Sugar/inositol_transpt"/>
</dbReference>
<dbReference type="CDD" id="cd17356">
    <property type="entry name" value="MFS_HXT"/>
    <property type="match status" value="1"/>
</dbReference>
<feature type="transmembrane region" description="Helical" evidence="10">
    <location>
        <begin position="372"/>
        <end position="396"/>
    </location>
</feature>
<comment type="subcellular location">
    <subcellularLocation>
        <location evidence="1">Membrane</location>
        <topology evidence="1">Multi-pass membrane protein</topology>
    </subcellularLocation>
</comment>
<dbReference type="NCBIfam" id="TIGR00879">
    <property type="entry name" value="SP"/>
    <property type="match status" value="1"/>
</dbReference>
<feature type="domain" description="Major facilitator superfamily (MFS) profile" evidence="11">
    <location>
        <begin position="21"/>
        <end position="467"/>
    </location>
</feature>
<dbReference type="InterPro" id="IPR020846">
    <property type="entry name" value="MFS_dom"/>
</dbReference>
<dbReference type="OrthoDB" id="5141738at2759"/>
<keyword evidence="6 10" id="KW-0472">Membrane</keyword>
<dbReference type="SUPFAM" id="SSF103473">
    <property type="entry name" value="MFS general substrate transporter"/>
    <property type="match status" value="1"/>
</dbReference>
<evidence type="ECO:0000313" key="13">
    <source>
        <dbReference type="Proteomes" id="UP001150904"/>
    </source>
</evidence>
<dbReference type="PANTHER" id="PTHR48022:SF40">
    <property type="entry name" value="MAJOR FACILITATOR SUPERFAMILY (MFS) PROFILE DOMAIN-CONTAINING PROTEIN"/>
    <property type="match status" value="1"/>
</dbReference>
<reference evidence="12" key="1">
    <citation type="submission" date="2022-12" db="EMBL/GenBank/DDBJ databases">
        <authorList>
            <person name="Petersen C."/>
        </authorList>
    </citation>
    <scope>NUCLEOTIDE SEQUENCE</scope>
    <source>
        <strain evidence="12">IBT 15544</strain>
    </source>
</reference>
<feature type="transmembrane region" description="Helical" evidence="10">
    <location>
        <begin position="341"/>
        <end position="360"/>
    </location>
</feature>
<dbReference type="PROSITE" id="PS00216">
    <property type="entry name" value="SUGAR_TRANSPORT_1"/>
    <property type="match status" value="2"/>
</dbReference>
<dbReference type="InterPro" id="IPR036259">
    <property type="entry name" value="MFS_trans_sf"/>
</dbReference>
<dbReference type="GO" id="GO:0005886">
    <property type="term" value="C:plasma membrane"/>
    <property type="evidence" value="ECO:0007669"/>
    <property type="project" value="UniProtKB-ARBA"/>
</dbReference>
<feature type="transmembrane region" description="Helical" evidence="10">
    <location>
        <begin position="158"/>
        <end position="178"/>
    </location>
</feature>
<keyword evidence="3 8" id="KW-0813">Transport</keyword>
<evidence type="ECO:0000256" key="6">
    <source>
        <dbReference type="ARBA" id="ARBA00023136"/>
    </source>
</evidence>
<protein>
    <recommendedName>
        <fullName evidence="11">Major facilitator superfamily (MFS) profile domain-containing protein</fullName>
    </recommendedName>
</protein>
<evidence type="ECO:0000256" key="2">
    <source>
        <dbReference type="ARBA" id="ARBA00010992"/>
    </source>
</evidence>
<dbReference type="Gene3D" id="1.20.1250.20">
    <property type="entry name" value="MFS general substrate transporter like domains"/>
    <property type="match status" value="1"/>
</dbReference>